<keyword evidence="2" id="KW-0547">Nucleotide-binding</keyword>
<proteinExistence type="inferred from homology"/>
<protein>
    <recommendedName>
        <fullName evidence="6">ATPase N2B</fullName>
    </recommendedName>
</protein>
<evidence type="ECO:0000256" key="2">
    <source>
        <dbReference type="ARBA" id="ARBA00022741"/>
    </source>
</evidence>
<dbReference type="Gene3D" id="3.40.50.300">
    <property type="entry name" value="P-loop containing nucleotide triphosphate hydrolases"/>
    <property type="match status" value="1"/>
</dbReference>
<keyword evidence="5" id="KW-1185">Reference proteome</keyword>
<dbReference type="GO" id="GO:0005524">
    <property type="term" value="F:ATP binding"/>
    <property type="evidence" value="ECO:0007669"/>
    <property type="project" value="UniProtKB-KW"/>
</dbReference>
<dbReference type="Proteomes" id="UP000091820">
    <property type="component" value="Unassembled WGS sequence"/>
</dbReference>
<dbReference type="STRING" id="37001.A0A1A9WJ01"/>
<reference evidence="4" key="2">
    <citation type="submission" date="2020-05" db="UniProtKB">
        <authorList>
            <consortium name="EnsemblMetazoa"/>
        </authorList>
    </citation>
    <scope>IDENTIFICATION</scope>
    <source>
        <strain evidence="4">IAEA</strain>
    </source>
</reference>
<dbReference type="GO" id="GO:0016887">
    <property type="term" value="F:ATP hydrolysis activity"/>
    <property type="evidence" value="ECO:0007669"/>
    <property type="project" value="InterPro"/>
</dbReference>
<dbReference type="InterPro" id="IPR005654">
    <property type="entry name" value="ATPase_AFG1-like"/>
</dbReference>
<evidence type="ECO:0000313" key="5">
    <source>
        <dbReference type="Proteomes" id="UP000091820"/>
    </source>
</evidence>
<evidence type="ECO:0000256" key="3">
    <source>
        <dbReference type="ARBA" id="ARBA00022840"/>
    </source>
</evidence>
<evidence type="ECO:0000313" key="4">
    <source>
        <dbReference type="EnsemblMetazoa" id="GBRI021600-PA"/>
    </source>
</evidence>
<dbReference type="InterPro" id="IPR027417">
    <property type="entry name" value="P-loop_NTPase"/>
</dbReference>
<comment type="similarity">
    <text evidence="1">Belongs to the AFG1 ATPase family.</text>
</comment>
<sequence length="463" mass="52965">MFSTKNATLLLSGKFYLEEIERHLLISKRYRSDHKVFKVYRERVNSGILLPDKSQKYTAKKLDSLYGLIQNYKPTSMAPKIGGGFMSKLFGKTTNGSSMQLVNKSSPQGLYIWGNVGGGKTTLMDLFFDCCTEIKYKKRVHFNAFMTDMHARIHQAKLELGSSDRAFNVENPQPFDPTLPVAKAIARESWLICFDEFQVTDIADAMILKSLFTHLFNEGIVCVATSNRHPRDLYKDGLQRSNFLPFIDVLLDRCKIANMDSGIDYRKIAQSGDMNFFVKSETDAKAQMSRMFKILCSQENDVVRPRTITHLGRNLKFKSACGRVLNSSFKELCDRPLAGNDYLQLAQVFHTVLIHDVPQLTLSMKSPMRRFITLIDTFYDNHTRVVISADVPLDKLFNFSDKSSDLADDQRILMDDLKISLGSTDAGANVFTGEEELFAFDRTVSRLYEMQKKEYWEKWAKPH</sequence>
<dbReference type="VEuPathDB" id="VectorBase:GBRI021600"/>
<dbReference type="AlphaFoldDB" id="A0A1A9WJ01"/>
<reference evidence="5" key="1">
    <citation type="submission" date="2014-03" db="EMBL/GenBank/DDBJ databases">
        <authorList>
            <person name="Aksoy S."/>
            <person name="Warren W."/>
            <person name="Wilson R.K."/>
        </authorList>
    </citation>
    <scope>NUCLEOTIDE SEQUENCE [LARGE SCALE GENOMIC DNA]</scope>
    <source>
        <strain evidence="5">IAEA</strain>
    </source>
</reference>
<name>A0A1A9WJ01_9MUSC</name>
<dbReference type="NCBIfam" id="NF040713">
    <property type="entry name" value="ZapE"/>
    <property type="match status" value="1"/>
</dbReference>
<dbReference type="GO" id="GO:0005739">
    <property type="term" value="C:mitochondrion"/>
    <property type="evidence" value="ECO:0007669"/>
    <property type="project" value="TreeGrafter"/>
</dbReference>
<dbReference type="FunFam" id="3.40.50.300:FF:003045">
    <property type="entry name" value="GD10885"/>
    <property type="match status" value="1"/>
</dbReference>
<keyword evidence="3" id="KW-0067">ATP-binding</keyword>
<organism evidence="4 5">
    <name type="scientific">Glossina brevipalpis</name>
    <dbReference type="NCBI Taxonomy" id="37001"/>
    <lineage>
        <taxon>Eukaryota</taxon>
        <taxon>Metazoa</taxon>
        <taxon>Ecdysozoa</taxon>
        <taxon>Arthropoda</taxon>
        <taxon>Hexapoda</taxon>
        <taxon>Insecta</taxon>
        <taxon>Pterygota</taxon>
        <taxon>Neoptera</taxon>
        <taxon>Endopterygota</taxon>
        <taxon>Diptera</taxon>
        <taxon>Brachycera</taxon>
        <taxon>Muscomorpha</taxon>
        <taxon>Hippoboscoidea</taxon>
        <taxon>Glossinidae</taxon>
        <taxon>Glossina</taxon>
    </lineage>
</organism>
<dbReference type="PANTHER" id="PTHR12169:SF6">
    <property type="entry name" value="AFG1-LIKE ATPASE"/>
    <property type="match status" value="1"/>
</dbReference>
<dbReference type="PANTHER" id="PTHR12169">
    <property type="entry name" value="ATPASE N2B"/>
    <property type="match status" value="1"/>
</dbReference>
<accession>A0A1A9WJ01</accession>
<dbReference type="Pfam" id="PF03969">
    <property type="entry name" value="AFG1_ATPase"/>
    <property type="match status" value="1"/>
</dbReference>
<dbReference type="EnsemblMetazoa" id="GBRI021600-RA">
    <property type="protein sequence ID" value="GBRI021600-PA"/>
    <property type="gene ID" value="GBRI021600"/>
</dbReference>
<evidence type="ECO:0000256" key="1">
    <source>
        <dbReference type="ARBA" id="ARBA00010322"/>
    </source>
</evidence>
<dbReference type="SUPFAM" id="SSF52540">
    <property type="entry name" value="P-loop containing nucleoside triphosphate hydrolases"/>
    <property type="match status" value="1"/>
</dbReference>
<evidence type="ECO:0008006" key="6">
    <source>
        <dbReference type="Google" id="ProtNLM"/>
    </source>
</evidence>